<name>A0A1J7INW0_9PEZI</name>
<dbReference type="Proteomes" id="UP000182658">
    <property type="component" value="Unassembled WGS sequence"/>
</dbReference>
<proteinExistence type="predicted"/>
<protein>
    <recommendedName>
        <fullName evidence="5">EKC/KEOPS complex subunit BUD32</fullName>
        <ecNumber evidence="3">2.7.11.1</ecNumber>
    </recommendedName>
    <alternativeName>
        <fullName evidence="6 7">Atypical Serine/threonine protein kinase BUD32</fullName>
    </alternativeName>
    <alternativeName>
        <fullName evidence="4">EKC/KEOPS complex subunit bud32</fullName>
    </alternativeName>
</protein>
<comment type="catalytic activity">
    <reaction evidence="8">
        <text>L-threonyl-[protein] + ATP = O-phospho-L-threonyl-[protein] + ADP + H(+)</text>
        <dbReference type="Rhea" id="RHEA:46608"/>
        <dbReference type="Rhea" id="RHEA-COMP:11060"/>
        <dbReference type="Rhea" id="RHEA-COMP:11605"/>
        <dbReference type="ChEBI" id="CHEBI:15378"/>
        <dbReference type="ChEBI" id="CHEBI:30013"/>
        <dbReference type="ChEBI" id="CHEBI:30616"/>
        <dbReference type="ChEBI" id="CHEBI:61977"/>
        <dbReference type="ChEBI" id="CHEBI:456216"/>
        <dbReference type="EC" id="2.7.11.1"/>
    </reaction>
</comment>
<evidence type="ECO:0000259" key="10">
    <source>
        <dbReference type="PROSITE" id="PS50011"/>
    </source>
</evidence>
<feature type="domain" description="Protein kinase" evidence="10">
    <location>
        <begin position="111"/>
        <end position="415"/>
    </location>
</feature>
<evidence type="ECO:0000256" key="9">
    <source>
        <dbReference type="ARBA" id="ARBA00048679"/>
    </source>
</evidence>
<keyword evidence="12" id="KW-1185">Reference proteome</keyword>
<sequence length="415" mass="48315">MIKDEWRFFAFSGDIVPGGPSTWHILDWDQRRLISVTMDEEQKEEDRAIECLKKHVDSLEPDVYLIYVSKDGELISTSTDIRDDHTSCVYYPPLRDLQLPDGIQTVRRSELEELDRLGPNVDLVLDLSSSQADPKKVVFKYYFMFQFLFGLWHEMNLWMRLPKHPNIVPFDKVVVDELEGRAVGFTTLFAPGGTLDENRSRVFKLQWLEQLMDVVDDLNLKYGIVHQDIAPRNLLVDDETDTLMLFDFNYSARIGTQAYSEHRNDVKGVMFTIYEIITRDDRLRSVPYEQQDLADIVGPSEWIKHPDVKLDRPVSEYRSSLRRWAEKRRTGPQITAYKDAPHSIDWPSLGEAPLRVMNVIEADGTPGFHHYRFWDAKRRSERENGAVILSWERPPRSKLEAGVRLLANGEIMNRT</sequence>
<dbReference type="InterPro" id="IPR011009">
    <property type="entry name" value="Kinase-like_dom_sf"/>
</dbReference>
<dbReference type="AlphaFoldDB" id="A0A1J7INW0"/>
<gene>
    <name evidence="11" type="ORF">CONLIGDRAFT_586688</name>
</gene>
<dbReference type="Gene3D" id="1.10.510.10">
    <property type="entry name" value="Transferase(Phosphotransferase) domain 1"/>
    <property type="match status" value="1"/>
</dbReference>
<evidence type="ECO:0000256" key="4">
    <source>
        <dbReference type="ARBA" id="ARBA00013948"/>
    </source>
</evidence>
<dbReference type="SMART" id="SM00220">
    <property type="entry name" value="S_TKc"/>
    <property type="match status" value="1"/>
</dbReference>
<dbReference type="STRING" id="1408157.A0A1J7INW0"/>
<evidence type="ECO:0000313" key="11">
    <source>
        <dbReference type="EMBL" id="OIW22801.1"/>
    </source>
</evidence>
<dbReference type="EMBL" id="KV875110">
    <property type="protein sequence ID" value="OIW22801.1"/>
    <property type="molecule type" value="Genomic_DNA"/>
</dbReference>
<evidence type="ECO:0000256" key="2">
    <source>
        <dbReference type="ARBA" id="ARBA00011534"/>
    </source>
</evidence>
<evidence type="ECO:0000256" key="3">
    <source>
        <dbReference type="ARBA" id="ARBA00012513"/>
    </source>
</evidence>
<accession>A0A1J7INW0</accession>
<reference evidence="11 12" key="1">
    <citation type="submission" date="2016-10" db="EMBL/GenBank/DDBJ databases">
        <title>Draft genome sequence of Coniochaeta ligniaria NRRL30616, a lignocellulolytic fungus for bioabatement of inhibitors in plant biomass hydrolysates.</title>
        <authorList>
            <consortium name="DOE Joint Genome Institute"/>
            <person name="Jimenez D.J."/>
            <person name="Hector R.E."/>
            <person name="Riley R."/>
            <person name="Sun H."/>
            <person name="Grigoriev I.V."/>
            <person name="Van Elsas J.D."/>
            <person name="Nichols N.N."/>
        </authorList>
    </citation>
    <scope>NUCLEOTIDE SEQUENCE [LARGE SCALE GENOMIC DNA]</scope>
    <source>
        <strain evidence="11 12">NRRL 30616</strain>
    </source>
</reference>
<evidence type="ECO:0000256" key="1">
    <source>
        <dbReference type="ARBA" id="ARBA00003747"/>
    </source>
</evidence>
<evidence type="ECO:0000313" key="12">
    <source>
        <dbReference type="Proteomes" id="UP000182658"/>
    </source>
</evidence>
<evidence type="ECO:0000256" key="6">
    <source>
        <dbReference type="ARBA" id="ARBA00030980"/>
    </source>
</evidence>
<dbReference type="InParanoid" id="A0A1J7INW0"/>
<dbReference type="SUPFAM" id="SSF56112">
    <property type="entry name" value="Protein kinase-like (PK-like)"/>
    <property type="match status" value="1"/>
</dbReference>
<evidence type="ECO:0000256" key="8">
    <source>
        <dbReference type="ARBA" id="ARBA00047899"/>
    </source>
</evidence>
<dbReference type="OrthoDB" id="4062651at2759"/>
<dbReference type="GO" id="GO:0005524">
    <property type="term" value="F:ATP binding"/>
    <property type="evidence" value="ECO:0007669"/>
    <property type="project" value="InterPro"/>
</dbReference>
<comment type="catalytic activity">
    <reaction evidence="9">
        <text>L-seryl-[protein] + ATP = O-phospho-L-seryl-[protein] + ADP + H(+)</text>
        <dbReference type="Rhea" id="RHEA:17989"/>
        <dbReference type="Rhea" id="RHEA-COMP:9863"/>
        <dbReference type="Rhea" id="RHEA-COMP:11604"/>
        <dbReference type="ChEBI" id="CHEBI:15378"/>
        <dbReference type="ChEBI" id="CHEBI:29999"/>
        <dbReference type="ChEBI" id="CHEBI:30616"/>
        <dbReference type="ChEBI" id="CHEBI:83421"/>
        <dbReference type="ChEBI" id="CHEBI:456216"/>
        <dbReference type="EC" id="2.7.11.1"/>
    </reaction>
</comment>
<dbReference type="InterPro" id="IPR008266">
    <property type="entry name" value="Tyr_kinase_AS"/>
</dbReference>
<dbReference type="GO" id="GO:0004674">
    <property type="term" value="F:protein serine/threonine kinase activity"/>
    <property type="evidence" value="ECO:0007669"/>
    <property type="project" value="UniProtKB-EC"/>
</dbReference>
<dbReference type="EC" id="2.7.11.1" evidence="3"/>
<evidence type="ECO:0000256" key="7">
    <source>
        <dbReference type="ARBA" id="ARBA00033194"/>
    </source>
</evidence>
<evidence type="ECO:0000256" key="5">
    <source>
        <dbReference type="ARBA" id="ARBA00019973"/>
    </source>
</evidence>
<comment type="function">
    <text evidence="1">Component of the EKC/KEOPS complex that is required for the formation of a threonylcarbamoyl group on adenosine at position 37 (t(6)A37) in tRNAs that read codons beginning with adenine. The complex is probably involved in the transfer of the threonylcarbamoyl moiety of threonylcarbamoyl-AMP (TC-AMP) to the N6 group of A37. BUD32 has ATPase activity in the context of the EKC/KEOPS complex and likely plays a supporting role to the catalytic subunit KAE1. The EKC/KEOPS complex also promotes both telomere uncapping and telomere elongation. The complex is required for efficient recruitment of transcriptional coactivators.</text>
</comment>
<organism evidence="11 12">
    <name type="scientific">Coniochaeta ligniaria NRRL 30616</name>
    <dbReference type="NCBI Taxonomy" id="1408157"/>
    <lineage>
        <taxon>Eukaryota</taxon>
        <taxon>Fungi</taxon>
        <taxon>Dikarya</taxon>
        <taxon>Ascomycota</taxon>
        <taxon>Pezizomycotina</taxon>
        <taxon>Sordariomycetes</taxon>
        <taxon>Sordariomycetidae</taxon>
        <taxon>Coniochaetales</taxon>
        <taxon>Coniochaetaceae</taxon>
        <taxon>Coniochaeta</taxon>
    </lineage>
</organism>
<dbReference type="PROSITE" id="PS00109">
    <property type="entry name" value="PROTEIN_KINASE_TYR"/>
    <property type="match status" value="1"/>
</dbReference>
<dbReference type="PROSITE" id="PS50011">
    <property type="entry name" value="PROTEIN_KINASE_DOM"/>
    <property type="match status" value="1"/>
</dbReference>
<comment type="subunit">
    <text evidence="2">Component of the EKC/KEOPS complex composed of at least BUD32, CGI121, GON7, KAE1 and PCC1; the whole complex dimerizes.</text>
</comment>
<dbReference type="InterPro" id="IPR000719">
    <property type="entry name" value="Prot_kinase_dom"/>
</dbReference>